<evidence type="ECO:0000313" key="2">
    <source>
        <dbReference type="EMBL" id="MED6188964.1"/>
    </source>
</evidence>
<reference evidence="2 3" key="1">
    <citation type="journal article" date="2023" name="Plants (Basel)">
        <title>Bridging the Gap: Combining Genomics and Transcriptomics Approaches to Understand Stylosanthes scabra, an Orphan Legume from the Brazilian Caatinga.</title>
        <authorList>
            <person name="Ferreira-Neto J.R.C."/>
            <person name="da Silva M.D."/>
            <person name="Binneck E."/>
            <person name="de Melo N.F."/>
            <person name="da Silva R.H."/>
            <person name="de Melo A.L.T.M."/>
            <person name="Pandolfi V."/>
            <person name="Bustamante F.O."/>
            <person name="Brasileiro-Vidal A.C."/>
            <person name="Benko-Iseppon A.M."/>
        </authorList>
    </citation>
    <scope>NUCLEOTIDE SEQUENCE [LARGE SCALE GENOMIC DNA]</scope>
    <source>
        <tissue evidence="2">Leaves</tissue>
    </source>
</reference>
<proteinExistence type="predicted"/>
<comment type="caution">
    <text evidence="2">The sequence shown here is derived from an EMBL/GenBank/DDBJ whole genome shotgun (WGS) entry which is preliminary data.</text>
</comment>
<evidence type="ECO:0008006" key="4">
    <source>
        <dbReference type="Google" id="ProtNLM"/>
    </source>
</evidence>
<feature type="region of interest" description="Disordered" evidence="1">
    <location>
        <begin position="52"/>
        <end position="78"/>
    </location>
</feature>
<accession>A0ABU6WUF1</accession>
<dbReference type="EMBL" id="JASCZI010183033">
    <property type="protein sequence ID" value="MED6188964.1"/>
    <property type="molecule type" value="Genomic_DNA"/>
</dbReference>
<dbReference type="Proteomes" id="UP001341840">
    <property type="component" value="Unassembled WGS sequence"/>
</dbReference>
<gene>
    <name evidence="2" type="ORF">PIB30_091011</name>
</gene>
<evidence type="ECO:0000256" key="1">
    <source>
        <dbReference type="SAM" id="MobiDB-lite"/>
    </source>
</evidence>
<evidence type="ECO:0000313" key="3">
    <source>
        <dbReference type="Proteomes" id="UP001341840"/>
    </source>
</evidence>
<sequence>MRNNGTSCTTVPASKVELSGADDNANYACGGTENGNATVRLSYRGEAMLCEPHERPNGNMRPSAPTGQEKEATCKVVK</sequence>
<feature type="compositionally biased region" description="Basic and acidic residues" evidence="1">
    <location>
        <begin position="68"/>
        <end position="78"/>
    </location>
</feature>
<name>A0ABU6WUF1_9FABA</name>
<keyword evidence="3" id="KW-1185">Reference proteome</keyword>
<organism evidence="2 3">
    <name type="scientific">Stylosanthes scabra</name>
    <dbReference type="NCBI Taxonomy" id="79078"/>
    <lineage>
        <taxon>Eukaryota</taxon>
        <taxon>Viridiplantae</taxon>
        <taxon>Streptophyta</taxon>
        <taxon>Embryophyta</taxon>
        <taxon>Tracheophyta</taxon>
        <taxon>Spermatophyta</taxon>
        <taxon>Magnoliopsida</taxon>
        <taxon>eudicotyledons</taxon>
        <taxon>Gunneridae</taxon>
        <taxon>Pentapetalae</taxon>
        <taxon>rosids</taxon>
        <taxon>fabids</taxon>
        <taxon>Fabales</taxon>
        <taxon>Fabaceae</taxon>
        <taxon>Papilionoideae</taxon>
        <taxon>50 kb inversion clade</taxon>
        <taxon>dalbergioids sensu lato</taxon>
        <taxon>Dalbergieae</taxon>
        <taxon>Pterocarpus clade</taxon>
        <taxon>Stylosanthes</taxon>
    </lineage>
</organism>
<protein>
    <recommendedName>
        <fullName evidence="4">Lipoprotein</fullName>
    </recommendedName>
</protein>